<dbReference type="InterPro" id="IPR051785">
    <property type="entry name" value="MMCE/EMCE_epimerase"/>
</dbReference>
<name>A0A383E866_9ZZZZ</name>
<dbReference type="SUPFAM" id="SSF54593">
    <property type="entry name" value="Glyoxalase/Bleomycin resistance protein/Dihydroxybiphenyl dioxygenase"/>
    <property type="match status" value="1"/>
</dbReference>
<dbReference type="EMBL" id="UINC01223192">
    <property type="protein sequence ID" value="SVE52278.1"/>
    <property type="molecule type" value="Genomic_DNA"/>
</dbReference>
<sequence>MVKYKRIDHTALHVSDIQASKSFYERHFAFETYFEHETPNGISIAYLRLGDTVLELTGIEDTPINGFHFCLETDDFDEAVANLTAAGVEVIQSPHKTAARHPREDNWQRVVFRGPDGEQIELRG</sequence>
<dbReference type="InterPro" id="IPR029068">
    <property type="entry name" value="Glyas_Bleomycin-R_OHBP_Dase"/>
</dbReference>
<protein>
    <recommendedName>
        <fullName evidence="2">VOC domain-containing protein</fullName>
    </recommendedName>
</protein>
<keyword evidence="1" id="KW-0479">Metal-binding</keyword>
<dbReference type="PANTHER" id="PTHR43048:SF3">
    <property type="entry name" value="METHYLMALONYL-COA EPIMERASE, MITOCHONDRIAL"/>
    <property type="match status" value="1"/>
</dbReference>
<dbReference type="InterPro" id="IPR037523">
    <property type="entry name" value="VOC_core"/>
</dbReference>
<dbReference type="GO" id="GO:0004493">
    <property type="term" value="F:methylmalonyl-CoA epimerase activity"/>
    <property type="evidence" value="ECO:0007669"/>
    <property type="project" value="TreeGrafter"/>
</dbReference>
<evidence type="ECO:0000259" key="2">
    <source>
        <dbReference type="PROSITE" id="PS51819"/>
    </source>
</evidence>
<evidence type="ECO:0000256" key="1">
    <source>
        <dbReference type="ARBA" id="ARBA00022723"/>
    </source>
</evidence>
<dbReference type="Gene3D" id="3.10.180.10">
    <property type="entry name" value="2,3-Dihydroxybiphenyl 1,2-Dioxygenase, domain 1"/>
    <property type="match status" value="1"/>
</dbReference>
<dbReference type="AlphaFoldDB" id="A0A383E866"/>
<proteinExistence type="predicted"/>
<dbReference type="PROSITE" id="PS51819">
    <property type="entry name" value="VOC"/>
    <property type="match status" value="1"/>
</dbReference>
<organism evidence="3">
    <name type="scientific">marine metagenome</name>
    <dbReference type="NCBI Taxonomy" id="408172"/>
    <lineage>
        <taxon>unclassified sequences</taxon>
        <taxon>metagenomes</taxon>
        <taxon>ecological metagenomes</taxon>
    </lineage>
</organism>
<dbReference type="InterPro" id="IPR004360">
    <property type="entry name" value="Glyas_Fos-R_dOase_dom"/>
</dbReference>
<dbReference type="PANTHER" id="PTHR43048">
    <property type="entry name" value="METHYLMALONYL-COA EPIMERASE"/>
    <property type="match status" value="1"/>
</dbReference>
<feature type="domain" description="VOC" evidence="2">
    <location>
        <begin position="6"/>
        <end position="124"/>
    </location>
</feature>
<evidence type="ECO:0000313" key="3">
    <source>
        <dbReference type="EMBL" id="SVE52278.1"/>
    </source>
</evidence>
<accession>A0A383E866</accession>
<gene>
    <name evidence="3" type="ORF">METZ01_LOCUS505132</name>
</gene>
<dbReference type="Pfam" id="PF00903">
    <property type="entry name" value="Glyoxalase"/>
    <property type="match status" value="1"/>
</dbReference>
<dbReference type="GO" id="GO:0046872">
    <property type="term" value="F:metal ion binding"/>
    <property type="evidence" value="ECO:0007669"/>
    <property type="project" value="UniProtKB-KW"/>
</dbReference>
<reference evidence="3" key="1">
    <citation type="submission" date="2018-05" db="EMBL/GenBank/DDBJ databases">
        <authorList>
            <person name="Lanie J.A."/>
            <person name="Ng W.-L."/>
            <person name="Kazmierczak K.M."/>
            <person name="Andrzejewski T.M."/>
            <person name="Davidsen T.M."/>
            <person name="Wayne K.J."/>
            <person name="Tettelin H."/>
            <person name="Glass J.I."/>
            <person name="Rusch D."/>
            <person name="Podicherti R."/>
            <person name="Tsui H.-C.T."/>
            <person name="Winkler M.E."/>
        </authorList>
    </citation>
    <scope>NUCLEOTIDE SEQUENCE</scope>
</reference>
<dbReference type="GO" id="GO:0046491">
    <property type="term" value="P:L-methylmalonyl-CoA metabolic process"/>
    <property type="evidence" value="ECO:0007669"/>
    <property type="project" value="TreeGrafter"/>
</dbReference>